<sequence>MVKAFKPNVYLKTTCPNSFKFYLFLAESGILKNFKIIRCNPELEAEFEEMNVFLAKATGKSPAYPMVEYHPGEYLSDSDRLIDYYSVREGVSEIGMPALQYYRNEFFPSMVDMDAQPVKSA</sequence>
<protein>
    <recommendedName>
        <fullName evidence="3">GST N-terminal domain-containing protein</fullName>
    </recommendedName>
</protein>
<gene>
    <name evidence="1" type="ORF">GCM10025791_43580</name>
</gene>
<dbReference type="EMBL" id="BAABLX010000076">
    <property type="protein sequence ID" value="GAA4958258.1"/>
    <property type="molecule type" value="Genomic_DNA"/>
</dbReference>
<evidence type="ECO:0008006" key="3">
    <source>
        <dbReference type="Google" id="ProtNLM"/>
    </source>
</evidence>
<keyword evidence="2" id="KW-1185">Reference proteome</keyword>
<accession>A0AAV3U8N1</accession>
<organism evidence="1 2">
    <name type="scientific">Halioxenophilus aromaticivorans</name>
    <dbReference type="NCBI Taxonomy" id="1306992"/>
    <lineage>
        <taxon>Bacteria</taxon>
        <taxon>Pseudomonadati</taxon>
        <taxon>Pseudomonadota</taxon>
        <taxon>Gammaproteobacteria</taxon>
        <taxon>Alteromonadales</taxon>
        <taxon>Alteromonadaceae</taxon>
        <taxon>Halioxenophilus</taxon>
    </lineage>
</organism>
<comment type="caution">
    <text evidence="1">The sequence shown here is derived from an EMBL/GenBank/DDBJ whole genome shotgun (WGS) entry which is preliminary data.</text>
</comment>
<dbReference type="CDD" id="cd00570">
    <property type="entry name" value="GST_N_family"/>
    <property type="match status" value="1"/>
</dbReference>
<dbReference type="InterPro" id="IPR036249">
    <property type="entry name" value="Thioredoxin-like_sf"/>
</dbReference>
<dbReference type="Proteomes" id="UP001409585">
    <property type="component" value="Unassembled WGS sequence"/>
</dbReference>
<reference evidence="2" key="1">
    <citation type="journal article" date="2019" name="Int. J. Syst. Evol. Microbiol.">
        <title>The Global Catalogue of Microorganisms (GCM) 10K type strain sequencing project: providing services to taxonomists for standard genome sequencing and annotation.</title>
        <authorList>
            <consortium name="The Broad Institute Genomics Platform"/>
            <consortium name="The Broad Institute Genome Sequencing Center for Infectious Disease"/>
            <person name="Wu L."/>
            <person name="Ma J."/>
        </authorList>
    </citation>
    <scope>NUCLEOTIDE SEQUENCE [LARGE SCALE GENOMIC DNA]</scope>
    <source>
        <strain evidence="2">JCM 19134</strain>
    </source>
</reference>
<proteinExistence type="predicted"/>
<evidence type="ECO:0000313" key="2">
    <source>
        <dbReference type="Proteomes" id="UP001409585"/>
    </source>
</evidence>
<dbReference type="PROSITE" id="PS51354">
    <property type="entry name" value="GLUTAREDOXIN_2"/>
    <property type="match status" value="1"/>
</dbReference>
<name>A0AAV3U8N1_9ALTE</name>
<evidence type="ECO:0000313" key="1">
    <source>
        <dbReference type="EMBL" id="GAA4958258.1"/>
    </source>
</evidence>
<dbReference type="AlphaFoldDB" id="A0AAV3U8N1"/>
<dbReference type="RefSeq" id="WP_345427301.1">
    <property type="nucleotide sequence ID" value="NZ_AP031496.1"/>
</dbReference>
<dbReference type="SUPFAM" id="SSF52833">
    <property type="entry name" value="Thioredoxin-like"/>
    <property type="match status" value="1"/>
</dbReference>